<name>A0ABU8XS23_9PROT</name>
<dbReference type="RefSeq" id="WP_418159690.1">
    <property type="nucleotide sequence ID" value="NZ_JBBLZC010000010.1"/>
</dbReference>
<organism evidence="2 3">
    <name type="scientific">Benzoatithermus flavus</name>
    <dbReference type="NCBI Taxonomy" id="3108223"/>
    <lineage>
        <taxon>Bacteria</taxon>
        <taxon>Pseudomonadati</taxon>
        <taxon>Pseudomonadota</taxon>
        <taxon>Alphaproteobacteria</taxon>
        <taxon>Geminicoccales</taxon>
        <taxon>Geminicoccaceae</taxon>
        <taxon>Benzoatithermus</taxon>
    </lineage>
</organism>
<evidence type="ECO:0000313" key="2">
    <source>
        <dbReference type="EMBL" id="MEK0083846.1"/>
    </source>
</evidence>
<protein>
    <submittedName>
        <fullName evidence="2">Uncharacterized protein</fullName>
    </submittedName>
</protein>
<accession>A0ABU8XS23</accession>
<sequence length="150" mass="15322">MQPRHASSACLALLALLASPAAFAASGKPPKPVPPRDLRLECRIRADGGATTGKVRYEDRKGRRQLWATLEGPIGGDLAAGHVFDVVLAGVKAGQITLAIGASGKLEGALRLDSKPVAGGTKAFPPGFPILDAGAAAQIGSYGCTLQKGR</sequence>
<keyword evidence="3" id="KW-1185">Reference proteome</keyword>
<evidence type="ECO:0000256" key="1">
    <source>
        <dbReference type="SAM" id="SignalP"/>
    </source>
</evidence>
<evidence type="ECO:0000313" key="3">
    <source>
        <dbReference type="Proteomes" id="UP001375743"/>
    </source>
</evidence>
<gene>
    <name evidence="2" type="ORF">U1T56_11855</name>
</gene>
<dbReference type="EMBL" id="JBBLZC010000010">
    <property type="protein sequence ID" value="MEK0083846.1"/>
    <property type="molecule type" value="Genomic_DNA"/>
</dbReference>
<comment type="caution">
    <text evidence="2">The sequence shown here is derived from an EMBL/GenBank/DDBJ whole genome shotgun (WGS) entry which is preliminary data.</text>
</comment>
<proteinExistence type="predicted"/>
<reference evidence="2 3" key="1">
    <citation type="submission" date="2024-01" db="EMBL/GenBank/DDBJ databases">
        <title>Multi-omics insights into the function and evolution of sodium benzoate biodegradation pathways in Benzoatithermus flavus gen. nov., sp. nov. from hot spring.</title>
        <authorList>
            <person name="Hu C.-J."/>
            <person name="Li W.-J."/>
        </authorList>
    </citation>
    <scope>NUCLEOTIDE SEQUENCE [LARGE SCALE GENOMIC DNA]</scope>
    <source>
        <strain evidence="2 3">SYSU G07066</strain>
    </source>
</reference>
<feature type="signal peptide" evidence="1">
    <location>
        <begin position="1"/>
        <end position="24"/>
    </location>
</feature>
<feature type="chain" id="PRO_5047417440" evidence="1">
    <location>
        <begin position="25"/>
        <end position="150"/>
    </location>
</feature>
<dbReference type="Proteomes" id="UP001375743">
    <property type="component" value="Unassembled WGS sequence"/>
</dbReference>
<keyword evidence="1" id="KW-0732">Signal</keyword>